<dbReference type="InterPro" id="IPR006139">
    <property type="entry name" value="D-isomer_2_OHA_DH_cat_dom"/>
</dbReference>
<feature type="domain" description="D-isomer specific 2-hydroxyacid dehydrogenase NAD-binding" evidence="5">
    <location>
        <begin position="44"/>
        <end position="222"/>
    </location>
</feature>
<evidence type="ECO:0000256" key="3">
    <source>
        <dbReference type="ARBA" id="ARBA00023027"/>
    </source>
</evidence>
<dbReference type="SUPFAM" id="SSF51735">
    <property type="entry name" value="NAD(P)-binding Rossmann-fold domains"/>
    <property type="match status" value="1"/>
</dbReference>
<dbReference type="InterPro" id="IPR006140">
    <property type="entry name" value="D-isomer_DH_NAD-bd"/>
</dbReference>
<evidence type="ECO:0000256" key="2">
    <source>
        <dbReference type="ARBA" id="ARBA00023002"/>
    </source>
</evidence>
<dbReference type="GO" id="GO:0003714">
    <property type="term" value="F:transcription corepressor activity"/>
    <property type="evidence" value="ECO:0007669"/>
    <property type="project" value="InterPro"/>
</dbReference>
<dbReference type="EMBL" id="UINC01186548">
    <property type="protein sequence ID" value="SVD98814.1"/>
    <property type="molecule type" value="Genomic_DNA"/>
</dbReference>
<keyword evidence="3" id="KW-0520">NAD</keyword>
<dbReference type="InterPro" id="IPR029753">
    <property type="entry name" value="D-isomer_DH_CS"/>
</dbReference>
<evidence type="ECO:0000313" key="6">
    <source>
        <dbReference type="EMBL" id="SVD98814.1"/>
    </source>
</evidence>
<dbReference type="FunFam" id="3.40.50.720:FF:000203">
    <property type="entry name" value="D-3-phosphoglycerate dehydrogenase (SerA)"/>
    <property type="match status" value="1"/>
</dbReference>
<dbReference type="PANTHER" id="PTHR42789">
    <property type="entry name" value="D-ISOMER SPECIFIC 2-HYDROXYACID DEHYDROGENASE FAMILY PROTEIN (AFU_ORTHOLOGUE AFUA_6G10090)"/>
    <property type="match status" value="1"/>
</dbReference>
<accession>A0A382ZTI6</accession>
<name>A0A382ZTI6_9ZZZZ</name>
<dbReference type="InterPro" id="IPR036291">
    <property type="entry name" value="NAD(P)-bd_dom_sf"/>
</dbReference>
<evidence type="ECO:0000259" key="5">
    <source>
        <dbReference type="Pfam" id="PF02826"/>
    </source>
</evidence>
<dbReference type="InterPro" id="IPR043322">
    <property type="entry name" value="CtBP"/>
</dbReference>
<dbReference type="AlphaFoldDB" id="A0A382ZTI6"/>
<dbReference type="Pfam" id="PF00389">
    <property type="entry name" value="2-Hacid_dh"/>
    <property type="match status" value="1"/>
</dbReference>
<feature type="non-terminal residue" evidence="6">
    <location>
        <position position="1"/>
    </location>
</feature>
<gene>
    <name evidence="6" type="ORF">METZ01_LOCUS451668</name>
</gene>
<evidence type="ECO:0000259" key="4">
    <source>
        <dbReference type="Pfam" id="PF00389"/>
    </source>
</evidence>
<dbReference type="InterPro" id="IPR050857">
    <property type="entry name" value="D-2-hydroxyacid_DH"/>
</dbReference>
<sequence length="255" mass="27631">EKCLVLAVGSVGTDMVDVDIATASGIVVTNTPDVFIEETADHTLMLLLAAARRVRQMDQLVRQGKWAKGRPILAGLPRLWGQTLGLIGFGNIGTAVARRARGFGMHIIAYDPYVSELKMTAEHVEPVSRQEVLERSDYLTLHPPLNDETQEMIGESEFSAMKDSVVFINSSRGGVVDESAFIRALQSGKVAAAGLDVLQDEPPAVDNPMLSMDNVIFTPHAASATTRMRPAGRRRAAEEVALVLRGKWPMSAVNP</sequence>
<keyword evidence="2" id="KW-0560">Oxidoreductase</keyword>
<comment type="similarity">
    <text evidence="1">Belongs to the D-isomer specific 2-hydroxyacid dehydrogenase family.</text>
</comment>
<dbReference type="GO" id="GO:0016616">
    <property type="term" value="F:oxidoreductase activity, acting on the CH-OH group of donors, NAD or NADP as acceptor"/>
    <property type="evidence" value="ECO:0007669"/>
    <property type="project" value="InterPro"/>
</dbReference>
<evidence type="ECO:0008006" key="7">
    <source>
        <dbReference type="Google" id="ProtNLM"/>
    </source>
</evidence>
<dbReference type="GO" id="GO:0051287">
    <property type="term" value="F:NAD binding"/>
    <property type="evidence" value="ECO:0007669"/>
    <property type="project" value="InterPro"/>
</dbReference>
<evidence type="ECO:0000256" key="1">
    <source>
        <dbReference type="ARBA" id="ARBA00005854"/>
    </source>
</evidence>
<organism evidence="6">
    <name type="scientific">marine metagenome</name>
    <dbReference type="NCBI Taxonomy" id="408172"/>
    <lineage>
        <taxon>unclassified sequences</taxon>
        <taxon>metagenomes</taxon>
        <taxon>ecological metagenomes</taxon>
    </lineage>
</organism>
<feature type="non-terminal residue" evidence="6">
    <location>
        <position position="255"/>
    </location>
</feature>
<dbReference type="Gene3D" id="3.40.50.720">
    <property type="entry name" value="NAD(P)-binding Rossmann-like Domain"/>
    <property type="match status" value="2"/>
</dbReference>
<feature type="domain" description="D-isomer specific 2-hydroxyacid dehydrogenase catalytic" evidence="4">
    <location>
        <begin position="4"/>
        <end position="254"/>
    </location>
</feature>
<reference evidence="6" key="1">
    <citation type="submission" date="2018-05" db="EMBL/GenBank/DDBJ databases">
        <authorList>
            <person name="Lanie J.A."/>
            <person name="Ng W.-L."/>
            <person name="Kazmierczak K.M."/>
            <person name="Andrzejewski T.M."/>
            <person name="Davidsen T.M."/>
            <person name="Wayne K.J."/>
            <person name="Tettelin H."/>
            <person name="Glass J.I."/>
            <person name="Rusch D."/>
            <person name="Podicherti R."/>
            <person name="Tsui H.-C.T."/>
            <person name="Winkler M.E."/>
        </authorList>
    </citation>
    <scope>NUCLEOTIDE SEQUENCE</scope>
</reference>
<dbReference type="Pfam" id="PF02826">
    <property type="entry name" value="2-Hacid_dh_C"/>
    <property type="match status" value="1"/>
</dbReference>
<dbReference type="PROSITE" id="PS00671">
    <property type="entry name" value="D_2_HYDROXYACID_DH_3"/>
    <property type="match status" value="1"/>
</dbReference>
<dbReference type="CDD" id="cd05299">
    <property type="entry name" value="CtBP_dh"/>
    <property type="match status" value="1"/>
</dbReference>
<protein>
    <recommendedName>
        <fullName evidence="7">D-isomer specific 2-hydroxyacid dehydrogenase NAD-binding domain-containing protein</fullName>
    </recommendedName>
</protein>
<dbReference type="PANTHER" id="PTHR42789:SF1">
    <property type="entry name" value="D-ISOMER SPECIFIC 2-HYDROXYACID DEHYDROGENASE FAMILY PROTEIN (AFU_ORTHOLOGUE AFUA_6G10090)"/>
    <property type="match status" value="1"/>
</dbReference>
<proteinExistence type="inferred from homology"/>